<keyword evidence="2" id="KW-0813">Transport</keyword>
<dbReference type="OrthoDB" id="9780160at2"/>
<keyword evidence="4" id="KW-1003">Cell membrane</keyword>
<evidence type="ECO:0000256" key="7">
    <source>
        <dbReference type="ARBA" id="ARBA00023065"/>
    </source>
</evidence>
<evidence type="ECO:0000256" key="3">
    <source>
        <dbReference type="ARBA" id="ARBA00022449"/>
    </source>
</evidence>
<evidence type="ECO:0000256" key="6">
    <source>
        <dbReference type="ARBA" id="ARBA00022989"/>
    </source>
</evidence>
<feature type="transmembrane region" description="Helical" evidence="10">
    <location>
        <begin position="204"/>
        <end position="225"/>
    </location>
</feature>
<dbReference type="PANTHER" id="PTHR43298:SF2">
    <property type="entry name" value="FMN_FAD EXPORTER YEEO-RELATED"/>
    <property type="match status" value="1"/>
</dbReference>
<evidence type="ECO:0000256" key="5">
    <source>
        <dbReference type="ARBA" id="ARBA00022692"/>
    </source>
</evidence>
<feature type="transmembrane region" description="Helical" evidence="10">
    <location>
        <begin position="21"/>
        <end position="44"/>
    </location>
</feature>
<evidence type="ECO:0000256" key="10">
    <source>
        <dbReference type="SAM" id="Phobius"/>
    </source>
</evidence>
<feature type="transmembrane region" description="Helical" evidence="10">
    <location>
        <begin position="282"/>
        <end position="306"/>
    </location>
</feature>
<protein>
    <recommendedName>
        <fullName evidence="9">Multidrug-efflux transporter</fullName>
    </recommendedName>
</protein>
<feature type="transmembrane region" description="Helical" evidence="10">
    <location>
        <begin position="142"/>
        <end position="159"/>
    </location>
</feature>
<dbReference type="GO" id="GO:0006811">
    <property type="term" value="P:monoatomic ion transport"/>
    <property type="evidence" value="ECO:0007669"/>
    <property type="project" value="UniProtKB-KW"/>
</dbReference>
<keyword evidence="12" id="KW-1185">Reference proteome</keyword>
<evidence type="ECO:0000256" key="9">
    <source>
        <dbReference type="ARBA" id="ARBA00031636"/>
    </source>
</evidence>
<dbReference type="Pfam" id="PF01554">
    <property type="entry name" value="MatE"/>
    <property type="match status" value="2"/>
</dbReference>
<organism evidence="11 12">
    <name type="scientific">Pseudoroseicyclus aestuarii</name>
    <dbReference type="NCBI Taxonomy" id="1795041"/>
    <lineage>
        <taxon>Bacteria</taxon>
        <taxon>Pseudomonadati</taxon>
        <taxon>Pseudomonadota</taxon>
        <taxon>Alphaproteobacteria</taxon>
        <taxon>Rhodobacterales</taxon>
        <taxon>Paracoccaceae</taxon>
        <taxon>Pseudoroseicyclus</taxon>
    </lineage>
</organism>
<dbReference type="EMBL" id="QJTE01000002">
    <property type="protein sequence ID" value="PYE85089.1"/>
    <property type="molecule type" value="Genomic_DNA"/>
</dbReference>
<feature type="transmembrane region" description="Helical" evidence="10">
    <location>
        <begin position="361"/>
        <end position="379"/>
    </location>
</feature>
<dbReference type="AlphaFoldDB" id="A0A318SXJ9"/>
<keyword evidence="5 10" id="KW-0812">Transmembrane</keyword>
<dbReference type="CDD" id="cd13131">
    <property type="entry name" value="MATE_NorM_like"/>
    <property type="match status" value="1"/>
</dbReference>
<keyword evidence="8 10" id="KW-0472">Membrane</keyword>
<feature type="transmembrane region" description="Helical" evidence="10">
    <location>
        <begin position="327"/>
        <end position="355"/>
    </location>
</feature>
<dbReference type="PANTHER" id="PTHR43298">
    <property type="entry name" value="MULTIDRUG RESISTANCE PROTEIN NORM-RELATED"/>
    <property type="match status" value="1"/>
</dbReference>
<evidence type="ECO:0000313" key="11">
    <source>
        <dbReference type="EMBL" id="PYE85089.1"/>
    </source>
</evidence>
<evidence type="ECO:0000256" key="4">
    <source>
        <dbReference type="ARBA" id="ARBA00022475"/>
    </source>
</evidence>
<name>A0A318SXJ9_9RHOB</name>
<keyword evidence="3" id="KW-0050">Antiport</keyword>
<dbReference type="InterPro" id="IPR002528">
    <property type="entry name" value="MATE_fam"/>
</dbReference>
<keyword evidence="7" id="KW-0406">Ion transport</keyword>
<feature type="transmembrane region" description="Helical" evidence="10">
    <location>
        <begin position="171"/>
        <end position="192"/>
    </location>
</feature>
<evidence type="ECO:0000313" key="12">
    <source>
        <dbReference type="Proteomes" id="UP000248311"/>
    </source>
</evidence>
<dbReference type="InterPro" id="IPR050222">
    <property type="entry name" value="MATE_MdtK"/>
</dbReference>
<dbReference type="GO" id="GO:0042910">
    <property type="term" value="F:xenobiotic transmembrane transporter activity"/>
    <property type="evidence" value="ECO:0007669"/>
    <property type="project" value="InterPro"/>
</dbReference>
<reference evidence="11 12" key="1">
    <citation type="submission" date="2018-06" db="EMBL/GenBank/DDBJ databases">
        <title>Genomic Encyclopedia of Type Strains, Phase III (KMG-III): the genomes of soil and plant-associated and newly described type strains.</title>
        <authorList>
            <person name="Whitman W."/>
        </authorList>
    </citation>
    <scope>NUCLEOTIDE SEQUENCE [LARGE SCALE GENOMIC DNA]</scope>
    <source>
        <strain evidence="11 12">CECT 9025</strain>
    </source>
</reference>
<evidence type="ECO:0000256" key="1">
    <source>
        <dbReference type="ARBA" id="ARBA00004429"/>
    </source>
</evidence>
<feature type="transmembrane region" description="Helical" evidence="10">
    <location>
        <begin position="255"/>
        <end position="276"/>
    </location>
</feature>
<dbReference type="Proteomes" id="UP000248311">
    <property type="component" value="Unassembled WGS sequence"/>
</dbReference>
<dbReference type="PIRSF" id="PIRSF006603">
    <property type="entry name" value="DinF"/>
    <property type="match status" value="1"/>
</dbReference>
<sequence length="478" mass="49607">MTSAAPQSPLPPPARGLRGQIATLMVLAVPLIGSNLAQMAVGITDTVMLGWYDVTALAAVTLANSVYFLIFLVGSGFAWAVMPLVAEAAESGDEQQVRRVTRMALWLSLAYAAIFIPPLMISERMFLAMGQEADVSALAQDYLRINGFALVPALVVVVLKSLLSAVERAGIVLWATLAGAAVNAVANYALIFGNWGAPELGVRGAAIASLSVGVVQAALLALYAIRRLPQFDLFRRLWRPDWPVLGRVLRLGAPIGLTSFAEAGLFSASAIMVGWIGAVPLAAHGVAMLLTGAAFMLQVGLSQAATVRAGRALGRGDPAGLRSGARIAILMCLVFALASAALFLAAPELLIMGFLDRAEPAAPLVMAAGVTLLAVAALFQVVDGMQALALGLLRGIQDTAVPMVLASISYWGIGLPVGYLLGFPLGHGAPGVWFGLVVGLACAAVLLMARFWWLSARIPVTPVPPGGTAPPANARPLA</sequence>
<comment type="caution">
    <text evidence="11">The sequence shown here is derived from an EMBL/GenBank/DDBJ whole genome shotgun (WGS) entry which is preliminary data.</text>
</comment>
<gene>
    <name evidence="11" type="ORF">DFP88_102895</name>
</gene>
<feature type="transmembrane region" description="Helical" evidence="10">
    <location>
        <begin position="56"/>
        <end position="82"/>
    </location>
</feature>
<accession>A0A318SXJ9</accession>
<dbReference type="InterPro" id="IPR048279">
    <property type="entry name" value="MdtK-like"/>
</dbReference>
<comment type="subcellular location">
    <subcellularLocation>
        <location evidence="1">Cell inner membrane</location>
        <topology evidence="1">Multi-pass membrane protein</topology>
    </subcellularLocation>
</comment>
<keyword evidence="6 10" id="KW-1133">Transmembrane helix</keyword>
<dbReference type="GO" id="GO:0015297">
    <property type="term" value="F:antiporter activity"/>
    <property type="evidence" value="ECO:0007669"/>
    <property type="project" value="UniProtKB-KW"/>
</dbReference>
<proteinExistence type="predicted"/>
<dbReference type="GO" id="GO:0005886">
    <property type="term" value="C:plasma membrane"/>
    <property type="evidence" value="ECO:0007669"/>
    <property type="project" value="UniProtKB-SubCell"/>
</dbReference>
<feature type="transmembrane region" description="Helical" evidence="10">
    <location>
        <begin position="400"/>
        <end position="421"/>
    </location>
</feature>
<feature type="transmembrane region" description="Helical" evidence="10">
    <location>
        <begin position="103"/>
        <end position="122"/>
    </location>
</feature>
<feature type="transmembrane region" description="Helical" evidence="10">
    <location>
        <begin position="433"/>
        <end position="453"/>
    </location>
</feature>
<dbReference type="NCBIfam" id="TIGR00797">
    <property type="entry name" value="matE"/>
    <property type="match status" value="1"/>
</dbReference>
<evidence type="ECO:0000256" key="8">
    <source>
        <dbReference type="ARBA" id="ARBA00023136"/>
    </source>
</evidence>
<evidence type="ECO:0000256" key="2">
    <source>
        <dbReference type="ARBA" id="ARBA00022448"/>
    </source>
</evidence>
<dbReference type="RefSeq" id="WP_110814109.1">
    <property type="nucleotide sequence ID" value="NZ_QJTE01000002.1"/>
</dbReference>